<feature type="transmembrane region" description="Helical" evidence="8">
    <location>
        <begin position="310"/>
        <end position="334"/>
    </location>
</feature>
<dbReference type="InterPro" id="IPR050297">
    <property type="entry name" value="LipidA_mod_glycosyltrf_83"/>
</dbReference>
<evidence type="ECO:0000256" key="7">
    <source>
        <dbReference type="ARBA" id="ARBA00023136"/>
    </source>
</evidence>
<feature type="transmembrane region" description="Helical" evidence="8">
    <location>
        <begin position="156"/>
        <end position="172"/>
    </location>
</feature>
<evidence type="ECO:0000313" key="10">
    <source>
        <dbReference type="EMBL" id="GBC98344.1"/>
    </source>
</evidence>
<evidence type="ECO:0000313" key="11">
    <source>
        <dbReference type="Proteomes" id="UP000236173"/>
    </source>
</evidence>
<name>A0A2H5XB07_9BACT</name>
<dbReference type="Proteomes" id="UP000236173">
    <property type="component" value="Unassembled WGS sequence"/>
</dbReference>
<keyword evidence="4" id="KW-0808">Transferase</keyword>
<evidence type="ECO:0000256" key="2">
    <source>
        <dbReference type="ARBA" id="ARBA00022475"/>
    </source>
</evidence>
<keyword evidence="6 8" id="KW-1133">Transmembrane helix</keyword>
<evidence type="ECO:0000256" key="8">
    <source>
        <dbReference type="SAM" id="Phobius"/>
    </source>
</evidence>
<keyword evidence="7 8" id="KW-0472">Membrane</keyword>
<dbReference type="GO" id="GO:0009103">
    <property type="term" value="P:lipopolysaccharide biosynthetic process"/>
    <property type="evidence" value="ECO:0007669"/>
    <property type="project" value="UniProtKB-ARBA"/>
</dbReference>
<evidence type="ECO:0000256" key="1">
    <source>
        <dbReference type="ARBA" id="ARBA00004651"/>
    </source>
</evidence>
<reference evidence="11" key="1">
    <citation type="submission" date="2017-09" db="EMBL/GenBank/DDBJ databases">
        <title>Metaegenomics of thermophilic ammonia-oxidizing enrichment culture.</title>
        <authorList>
            <person name="Kato S."/>
            <person name="Suzuki K."/>
        </authorList>
    </citation>
    <scope>NUCLEOTIDE SEQUENCE [LARGE SCALE GENOMIC DNA]</scope>
</reference>
<keyword evidence="2" id="KW-1003">Cell membrane</keyword>
<evidence type="ECO:0000256" key="5">
    <source>
        <dbReference type="ARBA" id="ARBA00022692"/>
    </source>
</evidence>
<sequence>MTASGEQPQPNRVWMEWAALALIGSSLLLLLHCYGTVLLPFVPDESLFLQAAHNLANGKGMGTPALDDLLPGIAQRTYWQPPVYFLALAAWGSMTGFDVVAARWLSRLCAVGVLALLWLLARQWGLGRWAGLLCVLWTASDLAFQYNANIARMDMLSALGLTACLLAFTLYQRDGKEWQVALAGVCGALATLTHFITLPAVAVLGMVLCRRRRWRASVWFALPIAIGWLLWLTYAAQDWHGWSGQLAAQFIRKGASGLTPMALRLLFLHSAMPLWGVFKTNALPLGSILLVGSLVAAWRRNPLFSRWQIAALFATYTAAAIGGEFWYVGWWTPFGYLLLGRWLHAVDARWKPKVGLVVFCAALVGWQAVTVAQTLTSVPRLRDDVARFFAEVSSVLPKGATVVLHSVPDPFPVLQRVRPDLHLVQLSPTPMLPAALAHNFQRAQAFVGVTEWVKGRPGASLPPAQKAWRFHATEGTWVVHLHPL</sequence>
<feature type="transmembrane region" description="Helical" evidence="8">
    <location>
        <begin position="216"/>
        <end position="236"/>
    </location>
</feature>
<feature type="transmembrane region" description="Helical" evidence="8">
    <location>
        <begin position="282"/>
        <end position="298"/>
    </location>
</feature>
<dbReference type="GO" id="GO:0016763">
    <property type="term" value="F:pentosyltransferase activity"/>
    <property type="evidence" value="ECO:0007669"/>
    <property type="project" value="TreeGrafter"/>
</dbReference>
<comment type="subcellular location">
    <subcellularLocation>
        <location evidence="1">Cell membrane</location>
        <topology evidence="1">Multi-pass membrane protein</topology>
    </subcellularLocation>
</comment>
<evidence type="ECO:0000256" key="4">
    <source>
        <dbReference type="ARBA" id="ARBA00022679"/>
    </source>
</evidence>
<dbReference type="GO" id="GO:0005886">
    <property type="term" value="C:plasma membrane"/>
    <property type="evidence" value="ECO:0007669"/>
    <property type="project" value="UniProtKB-SubCell"/>
</dbReference>
<evidence type="ECO:0000256" key="6">
    <source>
        <dbReference type="ARBA" id="ARBA00022989"/>
    </source>
</evidence>
<feature type="transmembrane region" description="Helical" evidence="8">
    <location>
        <begin position="17"/>
        <end position="39"/>
    </location>
</feature>
<keyword evidence="5 8" id="KW-0812">Transmembrane</keyword>
<feature type="transmembrane region" description="Helical" evidence="8">
    <location>
        <begin position="178"/>
        <end position="204"/>
    </location>
</feature>
<dbReference type="AlphaFoldDB" id="A0A2H5XB07"/>
<proteinExistence type="predicted"/>
<dbReference type="PANTHER" id="PTHR33908:SF11">
    <property type="entry name" value="MEMBRANE PROTEIN"/>
    <property type="match status" value="1"/>
</dbReference>
<accession>A0A2H5XB07</accession>
<evidence type="ECO:0000259" key="9">
    <source>
        <dbReference type="Pfam" id="PF13231"/>
    </source>
</evidence>
<dbReference type="EMBL" id="BEHT01000009">
    <property type="protein sequence ID" value="GBC98344.1"/>
    <property type="molecule type" value="Genomic_DNA"/>
</dbReference>
<protein>
    <recommendedName>
        <fullName evidence="9">Glycosyltransferase RgtA/B/C/D-like domain-containing protein</fullName>
    </recommendedName>
</protein>
<keyword evidence="3" id="KW-0328">Glycosyltransferase</keyword>
<dbReference type="InterPro" id="IPR038731">
    <property type="entry name" value="RgtA/B/C-like"/>
</dbReference>
<dbReference type="Pfam" id="PF13231">
    <property type="entry name" value="PMT_2"/>
    <property type="match status" value="1"/>
</dbReference>
<evidence type="ECO:0000256" key="3">
    <source>
        <dbReference type="ARBA" id="ARBA00022676"/>
    </source>
</evidence>
<dbReference type="PANTHER" id="PTHR33908">
    <property type="entry name" value="MANNOSYLTRANSFERASE YKCB-RELATED"/>
    <property type="match status" value="1"/>
</dbReference>
<organism evidence="10 11">
    <name type="scientific">Candidatus Fervidibacter japonicus</name>
    <dbReference type="NCBI Taxonomy" id="2035412"/>
    <lineage>
        <taxon>Bacteria</taxon>
        <taxon>Candidatus Fervidibacterota</taxon>
        <taxon>Candidatus Fervidibacter</taxon>
    </lineage>
</organism>
<feature type="transmembrane region" description="Helical" evidence="8">
    <location>
        <begin position="104"/>
        <end position="121"/>
    </location>
</feature>
<gene>
    <name evidence="10" type="ORF">HRbin17_00846</name>
</gene>
<feature type="domain" description="Glycosyltransferase RgtA/B/C/D-like" evidence="9">
    <location>
        <begin position="80"/>
        <end position="227"/>
    </location>
</feature>
<comment type="caution">
    <text evidence="10">The sequence shown here is derived from an EMBL/GenBank/DDBJ whole genome shotgun (WGS) entry which is preliminary data.</text>
</comment>